<evidence type="ECO:0000256" key="1">
    <source>
        <dbReference type="SAM" id="MobiDB-lite"/>
    </source>
</evidence>
<dbReference type="AlphaFoldDB" id="A0A450TDN8"/>
<dbReference type="EMBL" id="CAADEY010000125">
    <property type="protein sequence ID" value="VFJ65075.1"/>
    <property type="molecule type" value="Genomic_DNA"/>
</dbReference>
<evidence type="ECO:0000313" key="2">
    <source>
        <dbReference type="EMBL" id="VFJ65075.1"/>
    </source>
</evidence>
<reference evidence="2" key="1">
    <citation type="submission" date="2019-02" db="EMBL/GenBank/DDBJ databases">
        <authorList>
            <person name="Gruber-Vodicka R. H."/>
            <person name="Seah K. B. B."/>
        </authorList>
    </citation>
    <scope>NUCLEOTIDE SEQUENCE</scope>
    <source>
        <strain evidence="2">BECK_DK161</strain>
    </source>
</reference>
<accession>A0A450TDN8</accession>
<feature type="region of interest" description="Disordered" evidence="1">
    <location>
        <begin position="167"/>
        <end position="199"/>
    </location>
</feature>
<organism evidence="2">
    <name type="scientific">Candidatus Kentrum sp. DK</name>
    <dbReference type="NCBI Taxonomy" id="2126562"/>
    <lineage>
        <taxon>Bacteria</taxon>
        <taxon>Pseudomonadati</taxon>
        <taxon>Pseudomonadota</taxon>
        <taxon>Gammaproteobacteria</taxon>
        <taxon>Candidatus Kentrum</taxon>
    </lineage>
</organism>
<name>A0A450TDN8_9GAMM</name>
<gene>
    <name evidence="2" type="ORF">BECKDK2373C_GA0170839_112512</name>
</gene>
<feature type="region of interest" description="Disordered" evidence="1">
    <location>
        <begin position="41"/>
        <end position="83"/>
    </location>
</feature>
<sequence length="199" mass="21415">MFGIFVFRPYRAEPVPNPIQGRCPWLYGSCPVGAKSQLPAPNGAGHLSKGQLPGPDGASHLPKGQLPGPNGAGHRSKASSPGQMELAICRKASSPSQMELAICRKASSPSRMEPAIYRKASSPGRMELAIGQGPASQANGPRPFARWRLRFLSFLSFPSAAWEHGRKKLRFPDRKQSFRGSGSQAELGNRKKTPGTPCQ</sequence>
<protein>
    <submittedName>
        <fullName evidence="2">Uncharacterized protein</fullName>
    </submittedName>
</protein>
<proteinExistence type="predicted"/>